<protein>
    <submittedName>
        <fullName evidence="1">Uncharacterized protein</fullName>
    </submittedName>
</protein>
<dbReference type="PROSITE" id="PS50853">
    <property type="entry name" value="FN3"/>
    <property type="match status" value="1"/>
</dbReference>
<dbReference type="Gene3D" id="2.60.40.10">
    <property type="entry name" value="Immunoglobulins"/>
    <property type="match status" value="2"/>
</dbReference>
<dbReference type="SUPFAM" id="SSF52058">
    <property type="entry name" value="L domain-like"/>
    <property type="match status" value="1"/>
</dbReference>
<dbReference type="InterPro" id="IPR032675">
    <property type="entry name" value="LRR_dom_sf"/>
</dbReference>
<gene>
    <name evidence="1" type="ORF">acsn021_43160</name>
</gene>
<dbReference type="Pfam" id="PF13306">
    <property type="entry name" value="LRR_5"/>
    <property type="match status" value="2"/>
</dbReference>
<sequence length="972" mass="105092">MSIKGKRIFGIFLLAGLLAIIKSASADAYVGSIFTYTYDNQTISYKVLREPTETGNGTAEVIYWDGVNQKLTGDVVIPSTVTNQKMTYNVTRIGGDAFVEAQGLTSIKLPDKIVFIGADAFRDCSSLVSINIPDGVTAIENSTFSGCSNLVSIYLPDKVSYIGNYAFTDCSKLTGINLPNSLKKIGSGAFSGCSSLTYVNIPEGITTIENGLFQDCIKLTWVSLPESITSIGSKAFYNCSRLKNVHLSDEITSIGEYAFYNCASLTSIKIPYKVTKIENRTFLLCSNLTKIRIQNKVTSIGDFAFYGCNSLINVNIPESVTSIGDFTFSNCESLRPLRIPESVISIGKGDFPYTGVLVYKNSFAETHFRKNHPEYYQIIKIPLKEMFFPEVVKNINIHDSLRLEPIYYPANSSEINSKVVWSSSDPQVVSVDADGIIRGLAAGEAVITAAMGNYLETCKIIVGGAVVNPTSIQFPSSRQDMIKGDSARLSVNFTPAETTNRAIKWTSSDNSVIIVDNGRIYAKNSGTATITAVSATGSVECKITVRNPLKEIYSDYNEVTLNQGEKKKIAISYDPMDTTDDKTISWSIEDSTIASIEHGVITAVKPGNTKVTAVVGSFTHSIPIRILAPIKSLLFAQNSVSLIAGQSRAVPLAIKPIETTDDIIITSSDETVATYSKGTITAKGRGRTIITATSGSLSATCVVTVSTDIKSIAISKKSLTLNIGVSSTLTVAYNPANPADDKTVTWASSDKSVATVDVKGKVTPVGTGKATITATVAGDKKAVSTVTVKLSVPTTVKAVSSGHNKAKISWKAVSGASGYEVYQALSKSGTYKKVKVTTAKAYTNTGLITGTPYYYKVRAYRYKGNKKVYGSFSAVVNVKPIPSAPSNVKLAKTGAGKINFTWSKVNGAFGYEIYRTSSKNSPYKRVKDTTSYHYINYGLTKGKTYYYKVRAYKMVGNKKVYSKFSKTFTIKM</sequence>
<dbReference type="Gene3D" id="3.80.10.10">
    <property type="entry name" value="Ribonuclease Inhibitor"/>
    <property type="match status" value="2"/>
</dbReference>
<dbReference type="CDD" id="cd00063">
    <property type="entry name" value="FN3"/>
    <property type="match status" value="2"/>
</dbReference>
<organism evidence="1 2">
    <name type="scientific">Anaerocolumna cellulosilytica</name>
    <dbReference type="NCBI Taxonomy" id="433286"/>
    <lineage>
        <taxon>Bacteria</taxon>
        <taxon>Bacillati</taxon>
        <taxon>Bacillota</taxon>
        <taxon>Clostridia</taxon>
        <taxon>Lachnospirales</taxon>
        <taxon>Lachnospiraceae</taxon>
        <taxon>Anaerocolumna</taxon>
    </lineage>
</organism>
<dbReference type="Proteomes" id="UP000515561">
    <property type="component" value="Chromosome"/>
</dbReference>
<dbReference type="InterPro" id="IPR013783">
    <property type="entry name" value="Ig-like_fold"/>
</dbReference>
<name>A0A6S6R9D6_9FIRM</name>
<accession>A0A6S6R9D6</accession>
<dbReference type="InterPro" id="IPR003961">
    <property type="entry name" value="FN3_dom"/>
</dbReference>
<evidence type="ECO:0000313" key="2">
    <source>
        <dbReference type="Proteomes" id="UP000515561"/>
    </source>
</evidence>
<dbReference type="InterPro" id="IPR008964">
    <property type="entry name" value="Invasin/intimin_cell_adhesion"/>
</dbReference>
<dbReference type="Gene3D" id="2.60.40.1080">
    <property type="match status" value="5"/>
</dbReference>
<reference evidence="1 2" key="1">
    <citation type="journal article" date="2016" name="Int. J. Syst. Evol. Microbiol.">
        <title>Descriptions of Anaerotaenia torta gen. nov., sp. nov. and Anaerocolumna cellulosilytica gen. nov., sp. nov. isolated from a methanogenic reactor of cattle waste.</title>
        <authorList>
            <person name="Uek A."/>
            <person name="Ohtaki Y."/>
            <person name="Kaku N."/>
            <person name="Ueki K."/>
        </authorList>
    </citation>
    <scope>NUCLEOTIDE SEQUENCE [LARGE SCALE GENOMIC DNA]</scope>
    <source>
        <strain evidence="1 2">SN021</strain>
    </source>
</reference>
<dbReference type="SUPFAM" id="SSF49373">
    <property type="entry name" value="Invasin/intimin cell-adhesion fragments"/>
    <property type="match status" value="5"/>
</dbReference>
<proteinExistence type="predicted"/>
<dbReference type="PANTHER" id="PTHR45661:SF3">
    <property type="entry name" value="IG-LIKE DOMAIN-CONTAINING PROTEIN"/>
    <property type="match status" value="1"/>
</dbReference>
<dbReference type="SUPFAM" id="SSF49265">
    <property type="entry name" value="Fibronectin type III"/>
    <property type="match status" value="1"/>
</dbReference>
<dbReference type="PANTHER" id="PTHR45661">
    <property type="entry name" value="SURFACE ANTIGEN"/>
    <property type="match status" value="1"/>
</dbReference>
<evidence type="ECO:0000313" key="1">
    <source>
        <dbReference type="EMBL" id="BCJ96747.1"/>
    </source>
</evidence>
<dbReference type="AlphaFoldDB" id="A0A6S6R9D6"/>
<dbReference type="RefSeq" id="WP_184092143.1">
    <property type="nucleotide sequence ID" value="NZ_AP023367.1"/>
</dbReference>
<dbReference type="InterPro" id="IPR036116">
    <property type="entry name" value="FN3_sf"/>
</dbReference>
<dbReference type="Pfam" id="PF02368">
    <property type="entry name" value="Big_2"/>
    <property type="match status" value="3"/>
</dbReference>
<dbReference type="SMART" id="SM00060">
    <property type="entry name" value="FN3"/>
    <property type="match status" value="2"/>
</dbReference>
<dbReference type="InterPro" id="IPR053139">
    <property type="entry name" value="Surface_bspA-like"/>
</dbReference>
<dbReference type="EMBL" id="AP023367">
    <property type="protein sequence ID" value="BCJ96747.1"/>
    <property type="molecule type" value="Genomic_DNA"/>
</dbReference>
<dbReference type="KEGG" id="acel:acsn021_43160"/>
<dbReference type="SMART" id="SM00635">
    <property type="entry name" value="BID_2"/>
    <property type="match status" value="5"/>
</dbReference>
<dbReference type="InterPro" id="IPR026906">
    <property type="entry name" value="LRR_5"/>
</dbReference>
<keyword evidence="2" id="KW-1185">Reference proteome</keyword>
<dbReference type="InterPro" id="IPR003343">
    <property type="entry name" value="Big_2"/>
</dbReference>